<dbReference type="PROSITE" id="PS51029">
    <property type="entry name" value="MADF"/>
    <property type="match status" value="1"/>
</dbReference>
<gene>
    <name evidence="3" type="ORF">P5673_023282</name>
</gene>
<evidence type="ECO:0000313" key="3">
    <source>
        <dbReference type="EMBL" id="KAK2554947.1"/>
    </source>
</evidence>
<evidence type="ECO:0000256" key="1">
    <source>
        <dbReference type="SAM" id="MobiDB-lite"/>
    </source>
</evidence>
<reference evidence="3" key="1">
    <citation type="journal article" date="2023" name="G3 (Bethesda)">
        <title>Whole genome assembly and annotation of the endangered Caribbean coral Acropora cervicornis.</title>
        <authorList>
            <person name="Selwyn J.D."/>
            <person name="Vollmer S.V."/>
        </authorList>
    </citation>
    <scope>NUCLEOTIDE SEQUENCE</scope>
    <source>
        <strain evidence="3">K2</strain>
    </source>
</reference>
<proteinExistence type="predicted"/>
<dbReference type="EMBL" id="JARQWQ010000065">
    <property type="protein sequence ID" value="KAK2554947.1"/>
    <property type="molecule type" value="Genomic_DNA"/>
</dbReference>
<name>A0AAD9Q553_ACRCE</name>
<comment type="caution">
    <text evidence="3">The sequence shown here is derived from an EMBL/GenBank/DDBJ whole genome shotgun (WGS) entry which is preliminary data.</text>
</comment>
<feature type="domain" description="MADF" evidence="2">
    <location>
        <begin position="41"/>
        <end position="133"/>
    </location>
</feature>
<protein>
    <recommendedName>
        <fullName evidence="2">MADF domain-containing protein</fullName>
    </recommendedName>
</protein>
<evidence type="ECO:0000259" key="2">
    <source>
        <dbReference type="PROSITE" id="PS51029"/>
    </source>
</evidence>
<feature type="compositionally biased region" description="Basic and acidic residues" evidence="1">
    <location>
        <begin position="23"/>
        <end position="34"/>
    </location>
</feature>
<dbReference type="PANTHER" id="PTHR21505">
    <property type="entry name" value="MADF DOMAIN-CONTAINING PROTEIN-RELATED"/>
    <property type="match status" value="1"/>
</dbReference>
<sequence length="259" mass="30260">MEEYDTRDDFEVEINTATRKRKAPEVDKTRKPKWKSGEIETRIDELEKQSCLWGVFGKDYHNREKREVAYTELEDLLDHSKQDIKAKIAGLRTQLGREIAKTNSWKSGQATSEKYKSTWVFYDKLQFLLPDEFDRESISSASPTCSEILEPTPRISKKVRKSMEARKENFLSTCVEVLRETTRPQPQLVPTKEQCSFSKYVSEKLAIFDRRSRMIAEKRIKDILFEIEMNSHNTMSQVQEPVPQGHSTGTYMSLLRDGY</sequence>
<feature type="region of interest" description="Disordered" evidence="1">
    <location>
        <begin position="15"/>
        <end position="34"/>
    </location>
</feature>
<dbReference type="PANTHER" id="PTHR21505:SF12">
    <property type="entry name" value="MADF DOMAIN-CONTAINING PROTEIN-RELATED"/>
    <property type="match status" value="1"/>
</dbReference>
<keyword evidence="4" id="KW-1185">Reference proteome</keyword>
<organism evidence="3 4">
    <name type="scientific">Acropora cervicornis</name>
    <name type="common">Staghorn coral</name>
    <dbReference type="NCBI Taxonomy" id="6130"/>
    <lineage>
        <taxon>Eukaryota</taxon>
        <taxon>Metazoa</taxon>
        <taxon>Cnidaria</taxon>
        <taxon>Anthozoa</taxon>
        <taxon>Hexacorallia</taxon>
        <taxon>Scleractinia</taxon>
        <taxon>Astrocoeniina</taxon>
        <taxon>Acroporidae</taxon>
        <taxon>Acropora</taxon>
    </lineage>
</organism>
<dbReference type="AlphaFoldDB" id="A0AAD9Q553"/>
<reference evidence="3" key="2">
    <citation type="journal article" date="2023" name="Science">
        <title>Genomic signatures of disease resistance in endangered staghorn corals.</title>
        <authorList>
            <person name="Vollmer S.V."/>
            <person name="Selwyn J.D."/>
            <person name="Despard B.A."/>
            <person name="Roesel C.L."/>
        </authorList>
    </citation>
    <scope>NUCLEOTIDE SEQUENCE</scope>
    <source>
        <strain evidence="3">K2</strain>
    </source>
</reference>
<dbReference type="Pfam" id="PF10545">
    <property type="entry name" value="MADF_DNA_bdg"/>
    <property type="match status" value="1"/>
</dbReference>
<dbReference type="Proteomes" id="UP001249851">
    <property type="component" value="Unassembled WGS sequence"/>
</dbReference>
<dbReference type="InterPro" id="IPR006578">
    <property type="entry name" value="MADF-dom"/>
</dbReference>
<dbReference type="SMART" id="SM00595">
    <property type="entry name" value="MADF"/>
    <property type="match status" value="1"/>
</dbReference>
<evidence type="ECO:0000313" key="4">
    <source>
        <dbReference type="Proteomes" id="UP001249851"/>
    </source>
</evidence>
<accession>A0AAD9Q553</accession>